<dbReference type="Proteomes" id="UP000216446">
    <property type="component" value="Unassembled WGS sequence"/>
</dbReference>
<dbReference type="OrthoDB" id="1115710at2"/>
<feature type="region of interest" description="Disordered" evidence="5">
    <location>
        <begin position="225"/>
        <end position="260"/>
    </location>
</feature>
<comment type="caution">
    <text evidence="7">The sequence shown here is derived from an EMBL/GenBank/DDBJ whole genome shotgun (WGS) entry which is preliminary data.</text>
</comment>
<dbReference type="PROSITE" id="PS50893">
    <property type="entry name" value="ABC_TRANSPORTER_2"/>
    <property type="match status" value="1"/>
</dbReference>
<dbReference type="PANTHER" id="PTHR24220">
    <property type="entry name" value="IMPORT ATP-BINDING PROTEIN"/>
    <property type="match status" value="1"/>
</dbReference>
<sequence>MAVDRPHPALSVRDLAKTFDSGGRPLTVLNGVSFDVAPGDTLAIVGPSGSGKTTLLGLAAGLDRPSRGSVTLAGTDLGPLSEDARARLRAQHVGFVFQSFRLLQTLTALDNVAVPLELKGASGARGVARDLLERVGLGDRTDHYPTQLSGGEQQRVAVARAFAGQPALLFADEPTGNLDEATGARVEDLLFDLNREAGTALVVVTHDLELAARCSREIRLRGGQVEYTRDAPATDADPGAPEAETPTPRQAETTTPEATR</sequence>
<evidence type="ECO:0000256" key="3">
    <source>
        <dbReference type="ARBA" id="ARBA00022840"/>
    </source>
</evidence>
<dbReference type="SMART" id="SM00382">
    <property type="entry name" value="AAA"/>
    <property type="match status" value="1"/>
</dbReference>
<dbReference type="InterPro" id="IPR027417">
    <property type="entry name" value="P-loop_NTPase"/>
</dbReference>
<dbReference type="AlphaFoldDB" id="A0A259TZY5"/>
<dbReference type="InterPro" id="IPR003439">
    <property type="entry name" value="ABC_transporter-like_ATP-bd"/>
</dbReference>
<accession>A0A259TZY5</accession>
<evidence type="ECO:0000313" key="8">
    <source>
        <dbReference type="Proteomes" id="UP000216446"/>
    </source>
</evidence>
<keyword evidence="2" id="KW-0547">Nucleotide-binding</keyword>
<evidence type="ECO:0000256" key="1">
    <source>
        <dbReference type="ARBA" id="ARBA00022448"/>
    </source>
</evidence>
<evidence type="ECO:0000256" key="4">
    <source>
        <dbReference type="ARBA" id="ARBA00038388"/>
    </source>
</evidence>
<dbReference type="SUPFAM" id="SSF52540">
    <property type="entry name" value="P-loop containing nucleoside triphosphate hydrolases"/>
    <property type="match status" value="1"/>
</dbReference>
<dbReference type="InterPro" id="IPR003593">
    <property type="entry name" value="AAA+_ATPase"/>
</dbReference>
<keyword evidence="8" id="KW-1185">Reference proteome</keyword>
<dbReference type="GO" id="GO:0022857">
    <property type="term" value="F:transmembrane transporter activity"/>
    <property type="evidence" value="ECO:0007669"/>
    <property type="project" value="TreeGrafter"/>
</dbReference>
<evidence type="ECO:0000259" key="6">
    <source>
        <dbReference type="PROSITE" id="PS50893"/>
    </source>
</evidence>
<dbReference type="FunFam" id="3.40.50.300:FF:000032">
    <property type="entry name" value="Export ABC transporter ATP-binding protein"/>
    <property type="match status" value="1"/>
</dbReference>
<feature type="compositionally biased region" description="Low complexity" evidence="5">
    <location>
        <begin position="230"/>
        <end position="243"/>
    </location>
</feature>
<dbReference type="InterPro" id="IPR017871">
    <property type="entry name" value="ABC_transporter-like_CS"/>
</dbReference>
<name>A0A259TZY5_9BACT</name>
<dbReference type="CDD" id="cd03255">
    <property type="entry name" value="ABC_MJ0796_LolCDE_FtsE"/>
    <property type="match status" value="1"/>
</dbReference>
<dbReference type="GO" id="GO:0098796">
    <property type="term" value="C:membrane protein complex"/>
    <property type="evidence" value="ECO:0007669"/>
    <property type="project" value="UniProtKB-ARBA"/>
</dbReference>
<dbReference type="RefSeq" id="WP_094548486.1">
    <property type="nucleotide sequence ID" value="NZ_MQWB01000001.1"/>
</dbReference>
<feature type="domain" description="ABC transporter" evidence="6">
    <location>
        <begin position="10"/>
        <end position="247"/>
    </location>
</feature>
<organism evidence="7 8">
    <name type="scientific">Rubricoccus marinus</name>
    <dbReference type="NCBI Taxonomy" id="716817"/>
    <lineage>
        <taxon>Bacteria</taxon>
        <taxon>Pseudomonadati</taxon>
        <taxon>Rhodothermota</taxon>
        <taxon>Rhodothermia</taxon>
        <taxon>Rhodothermales</taxon>
        <taxon>Rubricoccaceae</taxon>
        <taxon>Rubricoccus</taxon>
    </lineage>
</organism>
<dbReference type="EMBL" id="MQWB01000001">
    <property type="protein sequence ID" value="OZC03291.1"/>
    <property type="molecule type" value="Genomic_DNA"/>
</dbReference>
<keyword evidence="3" id="KW-0067">ATP-binding</keyword>
<dbReference type="PROSITE" id="PS00211">
    <property type="entry name" value="ABC_TRANSPORTER_1"/>
    <property type="match status" value="1"/>
</dbReference>
<dbReference type="Pfam" id="PF00005">
    <property type="entry name" value="ABC_tran"/>
    <property type="match status" value="1"/>
</dbReference>
<feature type="compositionally biased region" description="Polar residues" evidence="5">
    <location>
        <begin position="247"/>
        <end position="260"/>
    </location>
</feature>
<dbReference type="GO" id="GO:0005524">
    <property type="term" value="F:ATP binding"/>
    <property type="evidence" value="ECO:0007669"/>
    <property type="project" value="UniProtKB-KW"/>
</dbReference>
<dbReference type="GO" id="GO:0016887">
    <property type="term" value="F:ATP hydrolysis activity"/>
    <property type="evidence" value="ECO:0007669"/>
    <property type="project" value="InterPro"/>
</dbReference>
<gene>
    <name evidence="7" type="ORF">BSZ36_10050</name>
</gene>
<evidence type="ECO:0000313" key="7">
    <source>
        <dbReference type="EMBL" id="OZC03291.1"/>
    </source>
</evidence>
<dbReference type="InterPro" id="IPR015854">
    <property type="entry name" value="ABC_transpr_LolD-like"/>
</dbReference>
<proteinExistence type="inferred from homology"/>
<keyword evidence="1" id="KW-0813">Transport</keyword>
<reference evidence="7 8" key="1">
    <citation type="submission" date="2016-11" db="EMBL/GenBank/DDBJ databases">
        <title>Study of marine rhodopsin-containing bacteria.</title>
        <authorList>
            <person name="Yoshizawa S."/>
            <person name="Kumagai Y."/>
            <person name="Kogure K."/>
        </authorList>
    </citation>
    <scope>NUCLEOTIDE SEQUENCE [LARGE SCALE GENOMIC DNA]</scope>
    <source>
        <strain evidence="7 8">SG-29</strain>
    </source>
</reference>
<dbReference type="Gene3D" id="3.40.50.300">
    <property type="entry name" value="P-loop containing nucleotide triphosphate hydrolases"/>
    <property type="match status" value="1"/>
</dbReference>
<protein>
    <submittedName>
        <fullName evidence="7">ABC transporter</fullName>
    </submittedName>
</protein>
<dbReference type="InterPro" id="IPR017911">
    <property type="entry name" value="MacB-like_ATP-bd"/>
</dbReference>
<comment type="similarity">
    <text evidence="4">Belongs to the ABC transporter superfamily. Macrolide exporter (TC 3.A.1.122) family.</text>
</comment>
<dbReference type="FunCoup" id="A0A259TZY5">
    <property type="interactions" value="105"/>
</dbReference>
<dbReference type="InParanoid" id="A0A259TZY5"/>
<dbReference type="GO" id="GO:0005886">
    <property type="term" value="C:plasma membrane"/>
    <property type="evidence" value="ECO:0007669"/>
    <property type="project" value="TreeGrafter"/>
</dbReference>
<evidence type="ECO:0000256" key="5">
    <source>
        <dbReference type="SAM" id="MobiDB-lite"/>
    </source>
</evidence>
<evidence type="ECO:0000256" key="2">
    <source>
        <dbReference type="ARBA" id="ARBA00022741"/>
    </source>
</evidence>